<comment type="caution">
    <text evidence="2">The sequence shown here is derived from an EMBL/GenBank/DDBJ whole genome shotgun (WGS) entry which is preliminary data.</text>
</comment>
<dbReference type="Gene3D" id="3.40.50.2000">
    <property type="entry name" value="Glycogen Phosphorylase B"/>
    <property type="match status" value="2"/>
</dbReference>
<comment type="similarity">
    <text evidence="1">Belongs to the UDP-glycosyltransferase family.</text>
</comment>
<dbReference type="InterPro" id="IPR050481">
    <property type="entry name" value="UDP-glycosyltransf_plant"/>
</dbReference>
<dbReference type="GO" id="GO:0035251">
    <property type="term" value="F:UDP-glucosyltransferase activity"/>
    <property type="evidence" value="ECO:0007669"/>
    <property type="project" value="InterPro"/>
</dbReference>
<dbReference type="PANTHER" id="PTHR48048:SF45">
    <property type="entry name" value="GLYCOSYLTRANSFERASE"/>
    <property type="match status" value="1"/>
</dbReference>
<dbReference type="EMBL" id="QGNW01000070">
    <property type="protein sequence ID" value="RVX02544.1"/>
    <property type="molecule type" value="Genomic_DNA"/>
</dbReference>
<keyword evidence="2" id="KW-0808">Transferase</keyword>
<reference evidence="2 3" key="1">
    <citation type="journal article" date="2018" name="PLoS Genet.">
        <title>Population sequencing reveals clonal diversity and ancestral inbreeding in the grapevine cultivar Chardonnay.</title>
        <authorList>
            <person name="Roach M.J."/>
            <person name="Johnson D.L."/>
            <person name="Bohlmann J."/>
            <person name="van Vuuren H.J."/>
            <person name="Jones S.J."/>
            <person name="Pretorius I.S."/>
            <person name="Schmidt S.A."/>
            <person name="Borneman A.R."/>
        </authorList>
    </citation>
    <scope>NUCLEOTIDE SEQUENCE [LARGE SCALE GENOMIC DNA]</scope>
    <source>
        <strain evidence="3">cv. Chardonnay</strain>
        <tissue evidence="2">Leaf</tissue>
    </source>
</reference>
<proteinExistence type="inferred from homology"/>
<dbReference type="SUPFAM" id="SSF53756">
    <property type="entry name" value="UDP-Glycosyltransferase/glycogen phosphorylase"/>
    <property type="match status" value="1"/>
</dbReference>
<evidence type="ECO:0000256" key="1">
    <source>
        <dbReference type="ARBA" id="ARBA00009995"/>
    </source>
</evidence>
<evidence type="ECO:0000313" key="2">
    <source>
        <dbReference type="EMBL" id="RVX02544.1"/>
    </source>
</evidence>
<dbReference type="PANTHER" id="PTHR48048">
    <property type="entry name" value="GLYCOSYLTRANSFERASE"/>
    <property type="match status" value="1"/>
</dbReference>
<sequence>MSVAQSSTEFVYQALAYTVAEVLWFKSLFACLHPTSDHWPPFAYSGDGKAAYSARPPILNHDLHHEVSVWSIDSMTTDSDSIRLVTLPPVEISSGATTPGPFISEFIKTQTLLVRDAVHELTRSNSVRLAGFVIDVLCTHMIDVADEFGVPSYLFSTSSAASLGFLLHLQFLHDYEGLNLDEFKDSDAELQVPSYANSVPDASAIMSWLDDQPPSSVVSFASGGIGSFGADQIKEIAYG</sequence>
<accession>A0A438J0T2</accession>
<protein>
    <submittedName>
        <fullName evidence="2">UDP-glycosyltransferase 71E1</fullName>
    </submittedName>
</protein>
<gene>
    <name evidence="2" type="primary">UGT71E1_4</name>
    <name evidence="2" type="ORF">CK203_031079</name>
</gene>
<dbReference type="AlphaFoldDB" id="A0A438J0T2"/>
<evidence type="ECO:0000313" key="3">
    <source>
        <dbReference type="Proteomes" id="UP000288805"/>
    </source>
</evidence>
<name>A0A438J0T2_VITVI</name>
<dbReference type="Proteomes" id="UP000288805">
    <property type="component" value="Unassembled WGS sequence"/>
</dbReference>
<organism evidence="2 3">
    <name type="scientific">Vitis vinifera</name>
    <name type="common">Grape</name>
    <dbReference type="NCBI Taxonomy" id="29760"/>
    <lineage>
        <taxon>Eukaryota</taxon>
        <taxon>Viridiplantae</taxon>
        <taxon>Streptophyta</taxon>
        <taxon>Embryophyta</taxon>
        <taxon>Tracheophyta</taxon>
        <taxon>Spermatophyta</taxon>
        <taxon>Magnoliopsida</taxon>
        <taxon>eudicotyledons</taxon>
        <taxon>Gunneridae</taxon>
        <taxon>Pentapetalae</taxon>
        <taxon>rosids</taxon>
        <taxon>Vitales</taxon>
        <taxon>Vitaceae</taxon>
        <taxon>Viteae</taxon>
        <taxon>Vitis</taxon>
    </lineage>
</organism>